<evidence type="ECO:0000313" key="2">
    <source>
        <dbReference type="EMBL" id="DAD86756.1"/>
    </source>
</evidence>
<dbReference type="Pfam" id="PF25622">
    <property type="entry name" value="Phi29_MCP"/>
    <property type="match status" value="1"/>
</dbReference>
<protein>
    <submittedName>
        <fullName evidence="2">Head protein</fullName>
    </submittedName>
</protein>
<dbReference type="SMART" id="SM00635">
    <property type="entry name" value="BID_2"/>
    <property type="match status" value="1"/>
</dbReference>
<sequence>MIIMATTPVVTPKQQLRPLTEFNNAQILNMIRNEASPEYQRRMPPATQMNMDRQMATLMSSTQLKNEFYSALVNRIGGTYVNTWRWNNPLSVFQRASQAYGDTWQEIAVGMPLAQVYDPDAEYLGADNFRKWKIDVDSLYHRLDFAHFYPATTEDKTLQRAFTSENGLASLTSQILTSCYNAAEVDLFEAMCHQFVEYAKLGGYWRVHMDNDLNNMGSSETAARDMLRQIRAWADTLKFVSTRYNARHMPTFARPDELVLFCSPEVKSALDVQGLATVFQRTDAEPTIDRIIVIPQDRFGMDGVQAILSTDKLLIDIPVISEMTQQTNPVNINSVNHYLHIQHIISVSGFAPAIMFWTGKGSTANVVTPTGTTAKTPTFQLKLAMYGGGTETPDSVSRGSAVQITADTTIANDGTATFRSNAVEYRIGDTVKPKSDYTYISPTGVLVVGLDEPNTAIPVTATALYTNPATPEVPGTVSAALDVPVVGDGVIGFNPSIIASIAVNASGVTVGHTAQATATATMIDGRTADVTAQAAWTSGTPANATVSESGVITGVKAGTSDITATLFGVSGKKQVTVS</sequence>
<dbReference type="SUPFAM" id="SSF49373">
    <property type="entry name" value="Invasin/intimin cell-adhesion fragments"/>
    <property type="match status" value="1"/>
</dbReference>
<evidence type="ECO:0000259" key="1">
    <source>
        <dbReference type="SMART" id="SM00635"/>
    </source>
</evidence>
<proteinExistence type="predicted"/>
<dbReference type="InterPro" id="IPR003343">
    <property type="entry name" value="Big_2"/>
</dbReference>
<reference evidence="2" key="1">
    <citation type="journal article" date="2021" name="Proc. Natl. Acad. Sci. U.S.A.">
        <title>A Catalog of Tens of Thousands of Viruses from Human Metagenomes Reveals Hidden Associations with Chronic Diseases.</title>
        <authorList>
            <person name="Tisza M.J."/>
            <person name="Buck C.B."/>
        </authorList>
    </citation>
    <scope>NUCLEOTIDE SEQUENCE</scope>
    <source>
        <strain evidence="2">Ctx8L26</strain>
    </source>
</reference>
<organism evidence="2">
    <name type="scientific">Podoviridae sp. ctx8L26</name>
    <dbReference type="NCBI Taxonomy" id="2826588"/>
    <lineage>
        <taxon>Viruses</taxon>
        <taxon>Duplodnaviria</taxon>
        <taxon>Heunggongvirae</taxon>
        <taxon>Uroviricota</taxon>
        <taxon>Caudoviricetes</taxon>
    </lineage>
</organism>
<dbReference type="Gene3D" id="2.60.40.1080">
    <property type="match status" value="1"/>
</dbReference>
<name>A0A8S5MX29_9CAUD</name>
<dbReference type="InterPro" id="IPR008964">
    <property type="entry name" value="Invasin/intimin_cell_adhesion"/>
</dbReference>
<dbReference type="EMBL" id="BK015007">
    <property type="protein sequence ID" value="DAD86756.1"/>
    <property type="molecule type" value="Genomic_DNA"/>
</dbReference>
<feature type="domain" description="BIG2" evidence="1">
    <location>
        <begin position="497"/>
        <end position="576"/>
    </location>
</feature>
<accession>A0A8S5MX29</accession>